<dbReference type="InterPro" id="IPR001875">
    <property type="entry name" value="DED_dom"/>
</dbReference>
<reference evidence="5" key="1">
    <citation type="submission" date="2025-08" db="UniProtKB">
        <authorList>
            <consortium name="RefSeq"/>
        </authorList>
    </citation>
    <scope>IDENTIFICATION</scope>
</reference>
<evidence type="ECO:0000256" key="1">
    <source>
        <dbReference type="SAM" id="MobiDB-lite"/>
    </source>
</evidence>
<name>A0A8B7ZGG8_ACAPL</name>
<dbReference type="Gene3D" id="1.10.533.10">
    <property type="entry name" value="Death Domain, Fas"/>
    <property type="match status" value="1"/>
</dbReference>
<dbReference type="OrthoDB" id="9931131at2759"/>
<dbReference type="GeneID" id="110986499"/>
<feature type="transmembrane region" description="Helical" evidence="2">
    <location>
        <begin position="33"/>
        <end position="55"/>
    </location>
</feature>
<keyword evidence="4" id="KW-1185">Reference proteome</keyword>
<accession>A0A8B7ZGG8</accession>
<evidence type="ECO:0000313" key="5">
    <source>
        <dbReference type="RefSeq" id="XP_022104092.1"/>
    </source>
</evidence>
<protein>
    <submittedName>
        <fullName evidence="5">Astrocytic phosphoprotein PEA-15-like isoform X1</fullName>
    </submittedName>
</protein>
<dbReference type="RefSeq" id="XP_022104092.1">
    <property type="nucleotide sequence ID" value="XM_022248400.1"/>
</dbReference>
<gene>
    <name evidence="5" type="primary">LOC110986499</name>
</gene>
<dbReference type="Proteomes" id="UP000694845">
    <property type="component" value="Unplaced"/>
</dbReference>
<keyword evidence="2" id="KW-1133">Transmembrane helix</keyword>
<keyword evidence="2" id="KW-0472">Membrane</keyword>
<keyword evidence="2" id="KW-0812">Transmembrane</keyword>
<feature type="region of interest" description="Disordered" evidence="1">
    <location>
        <begin position="171"/>
        <end position="195"/>
    </location>
</feature>
<evidence type="ECO:0000313" key="4">
    <source>
        <dbReference type="Proteomes" id="UP000694845"/>
    </source>
</evidence>
<proteinExistence type="predicted"/>
<dbReference type="Pfam" id="PF01335">
    <property type="entry name" value="DED"/>
    <property type="match status" value="1"/>
</dbReference>
<evidence type="ECO:0000259" key="3">
    <source>
        <dbReference type="PROSITE" id="PS50168"/>
    </source>
</evidence>
<dbReference type="AlphaFoldDB" id="A0A8B7ZGG8"/>
<dbReference type="KEGG" id="aplc:110986499"/>
<dbReference type="PANTHER" id="PTHR48169:SF1">
    <property type="entry name" value="ASTROCYTIC PHOSPHOPROTEIN PEA-15"/>
    <property type="match status" value="1"/>
</dbReference>
<organism evidence="4 5">
    <name type="scientific">Acanthaster planci</name>
    <name type="common">Crown-of-thorns starfish</name>
    <dbReference type="NCBI Taxonomy" id="133434"/>
    <lineage>
        <taxon>Eukaryota</taxon>
        <taxon>Metazoa</taxon>
        <taxon>Echinodermata</taxon>
        <taxon>Eleutherozoa</taxon>
        <taxon>Asterozoa</taxon>
        <taxon>Asteroidea</taxon>
        <taxon>Valvatacea</taxon>
        <taxon>Valvatida</taxon>
        <taxon>Acanthasteridae</taxon>
        <taxon>Acanthaster</taxon>
    </lineage>
</organism>
<sequence length="221" mass="24974">MQCVLYDQLRSAIVLSQTVSVLWNAMKKSLTDVTAPCAIAICTPTIVKLVFFLTYTRRRLVSTFSGSFSGVNKDQPVLQLRTMGESFHNFLKQLGENISEEELRSLAAACQDVIPNEERGRIHKQRELFEYMEKMGKLSADDLSYLEHALEKICRPDLVTLVLEYKQSVPDKQTKNKEISGPARKYKAMNEETGQVPDDVISGLAKLELAPPPTHKRKDAR</sequence>
<dbReference type="PANTHER" id="PTHR48169">
    <property type="entry name" value="DED DOMAIN-CONTAINING PROTEIN"/>
    <property type="match status" value="1"/>
</dbReference>
<dbReference type="InterPro" id="IPR011029">
    <property type="entry name" value="DEATH-like_dom_sf"/>
</dbReference>
<dbReference type="SMART" id="SM00031">
    <property type="entry name" value="DED"/>
    <property type="match status" value="1"/>
</dbReference>
<feature type="domain" description="DED" evidence="3">
    <location>
        <begin position="86"/>
        <end position="164"/>
    </location>
</feature>
<dbReference type="GO" id="GO:0042981">
    <property type="term" value="P:regulation of apoptotic process"/>
    <property type="evidence" value="ECO:0007669"/>
    <property type="project" value="InterPro"/>
</dbReference>
<dbReference type="PROSITE" id="PS50168">
    <property type="entry name" value="DED"/>
    <property type="match status" value="1"/>
</dbReference>
<dbReference type="SUPFAM" id="SSF47986">
    <property type="entry name" value="DEATH domain"/>
    <property type="match status" value="1"/>
</dbReference>
<evidence type="ECO:0000256" key="2">
    <source>
        <dbReference type="SAM" id="Phobius"/>
    </source>
</evidence>